<dbReference type="AlphaFoldDB" id="A0ABD1QWQ0"/>
<keyword evidence="3" id="KW-0378">Hydrolase</keyword>
<dbReference type="InterPro" id="IPR038765">
    <property type="entry name" value="Papain-like_cys_pep_sf"/>
</dbReference>
<keyword evidence="7" id="KW-1185">Reference proteome</keyword>
<evidence type="ECO:0000256" key="4">
    <source>
        <dbReference type="SAM" id="MobiDB-lite"/>
    </source>
</evidence>
<dbReference type="SUPFAM" id="SSF54001">
    <property type="entry name" value="Cysteine proteinases"/>
    <property type="match status" value="1"/>
</dbReference>
<dbReference type="GO" id="GO:0008233">
    <property type="term" value="F:peptidase activity"/>
    <property type="evidence" value="ECO:0007669"/>
    <property type="project" value="UniProtKB-KW"/>
</dbReference>
<protein>
    <submittedName>
        <fullName evidence="6">Papain-like cysteine peptidase superfamily</fullName>
    </submittedName>
</protein>
<evidence type="ECO:0000259" key="5">
    <source>
        <dbReference type="Pfam" id="PF02902"/>
    </source>
</evidence>
<organism evidence="6 7">
    <name type="scientific">Abeliophyllum distichum</name>
    <dbReference type="NCBI Taxonomy" id="126358"/>
    <lineage>
        <taxon>Eukaryota</taxon>
        <taxon>Viridiplantae</taxon>
        <taxon>Streptophyta</taxon>
        <taxon>Embryophyta</taxon>
        <taxon>Tracheophyta</taxon>
        <taxon>Spermatophyta</taxon>
        <taxon>Magnoliopsida</taxon>
        <taxon>eudicotyledons</taxon>
        <taxon>Gunneridae</taxon>
        <taxon>Pentapetalae</taxon>
        <taxon>asterids</taxon>
        <taxon>lamiids</taxon>
        <taxon>Lamiales</taxon>
        <taxon>Oleaceae</taxon>
        <taxon>Forsythieae</taxon>
        <taxon>Abeliophyllum</taxon>
    </lineage>
</organism>
<gene>
    <name evidence="6" type="ORF">Adt_32617</name>
</gene>
<dbReference type="InterPro" id="IPR003653">
    <property type="entry name" value="Peptidase_C48_C"/>
</dbReference>
<dbReference type="GO" id="GO:0006508">
    <property type="term" value="P:proteolysis"/>
    <property type="evidence" value="ECO:0007669"/>
    <property type="project" value="UniProtKB-KW"/>
</dbReference>
<dbReference type="EMBL" id="JBFOLK010000010">
    <property type="protein sequence ID" value="KAL2479651.1"/>
    <property type="molecule type" value="Genomic_DNA"/>
</dbReference>
<keyword evidence="2" id="KW-0645">Protease</keyword>
<comment type="caution">
    <text evidence="6">The sequence shown here is derived from an EMBL/GenBank/DDBJ whole genome shotgun (WGS) entry which is preliminary data.</text>
</comment>
<evidence type="ECO:0000256" key="2">
    <source>
        <dbReference type="ARBA" id="ARBA00022670"/>
    </source>
</evidence>
<comment type="similarity">
    <text evidence="1">Belongs to the peptidase C48 family.</text>
</comment>
<feature type="region of interest" description="Disordered" evidence="4">
    <location>
        <begin position="29"/>
        <end position="64"/>
    </location>
</feature>
<proteinExistence type="inferred from homology"/>
<sequence length="302" mass="34441">MQRFMENMQREIQTSVAQMHGKFEEIMVVKHSGGGGGGGGGDGGGGGGGGDVTRGEAGSSNPVVVDRGKKTLASSSISVDIPILCDINKRKESQFLDWLMRSKPKDFVRFASGAKWTKENLQQIGNVEFPLEPKDMDNAMLLIRVRNVKYPDIFSERYAILDTEFGVFLRNFRAKMLDPSGQIVQLRPVDYGGAIEEYISGLRPKVFGKRWKECDHILWPYVVDNKFWVLFHLDLVDWKVIILDNNQCFIDDAKLHYHIFPCINIIPEMIQKHLPDFGKKKIQPLDYWRKPFVDLPQLQQPR</sequence>
<feature type="compositionally biased region" description="Gly residues" evidence="4">
    <location>
        <begin position="32"/>
        <end position="52"/>
    </location>
</feature>
<dbReference type="Proteomes" id="UP001604336">
    <property type="component" value="Unassembled WGS sequence"/>
</dbReference>
<evidence type="ECO:0000256" key="3">
    <source>
        <dbReference type="ARBA" id="ARBA00022801"/>
    </source>
</evidence>
<evidence type="ECO:0000313" key="7">
    <source>
        <dbReference type="Proteomes" id="UP001604336"/>
    </source>
</evidence>
<reference evidence="7" key="1">
    <citation type="submission" date="2024-07" db="EMBL/GenBank/DDBJ databases">
        <title>Two chromosome-level genome assemblies of Korean endemic species Abeliophyllum distichum and Forsythia ovata (Oleaceae).</title>
        <authorList>
            <person name="Jang H."/>
        </authorList>
    </citation>
    <scope>NUCLEOTIDE SEQUENCE [LARGE SCALE GENOMIC DNA]</scope>
</reference>
<feature type="domain" description="Ubiquitin-like protease family profile" evidence="5">
    <location>
        <begin position="151"/>
        <end position="276"/>
    </location>
</feature>
<evidence type="ECO:0000256" key="1">
    <source>
        <dbReference type="ARBA" id="ARBA00005234"/>
    </source>
</evidence>
<evidence type="ECO:0000313" key="6">
    <source>
        <dbReference type="EMBL" id="KAL2479651.1"/>
    </source>
</evidence>
<name>A0ABD1QWQ0_9LAMI</name>
<dbReference type="Pfam" id="PF02902">
    <property type="entry name" value="Peptidase_C48"/>
    <property type="match status" value="1"/>
</dbReference>
<accession>A0ABD1QWQ0</accession>